<name>A0A7W8AII1_9HYPH</name>
<dbReference type="EMBL" id="JACHIL010000002">
    <property type="protein sequence ID" value="MBB5090987.1"/>
    <property type="molecule type" value="Genomic_DNA"/>
</dbReference>
<keyword evidence="1" id="KW-0812">Transmembrane</keyword>
<dbReference type="AlphaFoldDB" id="A0A7W8AII1"/>
<dbReference type="Proteomes" id="UP000531231">
    <property type="component" value="Unassembled WGS sequence"/>
</dbReference>
<sequence length="71" mass="7863">MIFKATTLIVSLLFIGLPLSVVIAAFAERKYLEAKSGSQYAEIKAFGVWVISLIVIFSIILFFTNMVAAYI</sequence>
<keyword evidence="1" id="KW-0472">Membrane</keyword>
<dbReference type="RefSeq" id="WP_151159149.1">
    <property type="nucleotide sequence ID" value="NZ_JACHIL010000002.1"/>
</dbReference>
<gene>
    <name evidence="2" type="ORF">HNQ68_001511</name>
</gene>
<evidence type="ECO:0000256" key="1">
    <source>
        <dbReference type="SAM" id="Phobius"/>
    </source>
</evidence>
<feature type="transmembrane region" description="Helical" evidence="1">
    <location>
        <begin position="48"/>
        <end position="70"/>
    </location>
</feature>
<proteinExistence type="predicted"/>
<keyword evidence="1" id="KW-1133">Transmembrane helix</keyword>
<protein>
    <submittedName>
        <fullName evidence="2">Putative membrane protein</fullName>
    </submittedName>
</protein>
<organism evidence="2 3">
    <name type="scientific">Pseudochrobactrum saccharolyticum</name>
    <dbReference type="NCBI Taxonomy" id="354352"/>
    <lineage>
        <taxon>Bacteria</taxon>
        <taxon>Pseudomonadati</taxon>
        <taxon>Pseudomonadota</taxon>
        <taxon>Alphaproteobacteria</taxon>
        <taxon>Hyphomicrobiales</taxon>
        <taxon>Brucellaceae</taxon>
        <taxon>Pseudochrobactrum</taxon>
    </lineage>
</organism>
<evidence type="ECO:0000313" key="3">
    <source>
        <dbReference type="Proteomes" id="UP000531231"/>
    </source>
</evidence>
<keyword evidence="3" id="KW-1185">Reference proteome</keyword>
<reference evidence="2 3" key="1">
    <citation type="submission" date="2020-08" db="EMBL/GenBank/DDBJ databases">
        <title>Genomic Encyclopedia of Type Strains, Phase IV (KMG-IV): sequencing the most valuable type-strain genomes for metagenomic binning, comparative biology and taxonomic classification.</title>
        <authorList>
            <person name="Goeker M."/>
        </authorList>
    </citation>
    <scope>NUCLEOTIDE SEQUENCE [LARGE SCALE GENOMIC DNA]</scope>
    <source>
        <strain evidence="2 3">DSM 25620</strain>
    </source>
</reference>
<evidence type="ECO:0000313" key="2">
    <source>
        <dbReference type="EMBL" id="MBB5090987.1"/>
    </source>
</evidence>
<accession>A0A7W8AII1</accession>
<comment type="caution">
    <text evidence="2">The sequence shown here is derived from an EMBL/GenBank/DDBJ whole genome shotgun (WGS) entry which is preliminary data.</text>
</comment>